<sequence>MTAELPTQAELERQLGGELQFHGLIAPSLATSPSALTYTRIWRGAKQIVDISTDSPGGMVACGTDALIIRVLLMLHGLRPPPYEIATSDDSLRTSAQMMNPPALLSSRDLLLALERCLATTYCITESGGTMKFGLFDRLRTTVRFDRAIQLETLLNAWIVLDLNVICLHLFRELNSSPQKAE</sequence>
<dbReference type="Proteomes" id="UP001589733">
    <property type="component" value="Unassembled WGS sequence"/>
</dbReference>
<dbReference type="EMBL" id="JBHLYR010000053">
    <property type="protein sequence ID" value="MFB9993764.1"/>
    <property type="molecule type" value="Genomic_DNA"/>
</dbReference>
<comment type="caution">
    <text evidence="1">The sequence shown here is derived from an EMBL/GenBank/DDBJ whole genome shotgun (WGS) entry which is preliminary data.</text>
</comment>
<dbReference type="RefSeq" id="WP_380013233.1">
    <property type="nucleotide sequence ID" value="NZ_JBHLYR010000053.1"/>
</dbReference>
<proteinExistence type="predicted"/>
<evidence type="ECO:0000313" key="2">
    <source>
        <dbReference type="Proteomes" id="UP001589733"/>
    </source>
</evidence>
<keyword evidence="2" id="KW-1185">Reference proteome</keyword>
<reference evidence="1 2" key="1">
    <citation type="submission" date="2024-09" db="EMBL/GenBank/DDBJ databases">
        <authorList>
            <person name="Sun Q."/>
            <person name="Mori K."/>
        </authorList>
    </citation>
    <scope>NUCLEOTIDE SEQUENCE [LARGE SCALE GENOMIC DNA]</scope>
    <source>
        <strain evidence="1 2">JCM 13503</strain>
    </source>
</reference>
<organism evidence="1 2">
    <name type="scientific">Deinococcus oregonensis</name>
    <dbReference type="NCBI Taxonomy" id="1805970"/>
    <lineage>
        <taxon>Bacteria</taxon>
        <taxon>Thermotogati</taxon>
        <taxon>Deinococcota</taxon>
        <taxon>Deinococci</taxon>
        <taxon>Deinococcales</taxon>
        <taxon>Deinococcaceae</taxon>
        <taxon>Deinococcus</taxon>
    </lineage>
</organism>
<evidence type="ECO:0000313" key="1">
    <source>
        <dbReference type="EMBL" id="MFB9993764.1"/>
    </source>
</evidence>
<accession>A0ABV6B1X0</accession>
<gene>
    <name evidence="1" type="ORF">ACFFLM_17535</name>
</gene>
<protein>
    <submittedName>
        <fullName evidence="1">Uncharacterized protein</fullName>
    </submittedName>
</protein>
<name>A0ABV6B1X0_9DEIO</name>